<dbReference type="InterPro" id="IPR018957">
    <property type="entry name" value="Znf_C3HC4_RING-type"/>
</dbReference>
<keyword evidence="1" id="KW-0808">Transferase</keyword>
<evidence type="ECO:0000256" key="6">
    <source>
        <dbReference type="PROSITE-ProRule" id="PRU00175"/>
    </source>
</evidence>
<keyword evidence="4" id="KW-0833">Ubl conjugation pathway</keyword>
<evidence type="ECO:0000256" key="2">
    <source>
        <dbReference type="ARBA" id="ARBA00022723"/>
    </source>
</evidence>
<dbReference type="InterPro" id="IPR019734">
    <property type="entry name" value="TPR_rpt"/>
</dbReference>
<feature type="compositionally biased region" description="Basic and acidic residues" evidence="8">
    <location>
        <begin position="252"/>
        <end position="273"/>
    </location>
</feature>
<dbReference type="InterPro" id="IPR001841">
    <property type="entry name" value="Znf_RING"/>
</dbReference>
<accession>A0ABN9BZF5</accession>
<proteinExistence type="predicted"/>
<feature type="domain" description="RING-type" evidence="9">
    <location>
        <begin position="6"/>
        <end position="40"/>
    </location>
</feature>
<dbReference type="SMART" id="SM00464">
    <property type="entry name" value="LON"/>
    <property type="match status" value="1"/>
</dbReference>
<feature type="domain" description="Lon N-terminal" evidence="10">
    <location>
        <begin position="377"/>
        <end position="586"/>
    </location>
</feature>
<dbReference type="SUPFAM" id="SSF48452">
    <property type="entry name" value="TPR-like"/>
    <property type="match status" value="1"/>
</dbReference>
<dbReference type="PROSITE" id="PS00518">
    <property type="entry name" value="ZF_RING_1"/>
    <property type="match status" value="2"/>
</dbReference>
<dbReference type="InterPro" id="IPR003111">
    <property type="entry name" value="Lon_prtase_N"/>
</dbReference>
<keyword evidence="3 6" id="KW-0863">Zinc-finger</keyword>
<dbReference type="Pfam" id="PF02190">
    <property type="entry name" value="LON_substr_bdg"/>
    <property type="match status" value="1"/>
</dbReference>
<sequence>MELLGCPSCLHPLWPPVTAPCGHTFCKRCLQGAARCQVCRSQLRIPEDQELPCNTLLSHLMDKCLDPPPTKLTRITRDLHHLLAQHQYEEAGKVASKAVLLAPQDVPLRLLRSQVFVHLKQFPESLREAEVICNLQPQDPDGFYRKGVALLNMENKEEALINFQHCMNLNPQFPEARQGIEQMLKDVGRPVPSSLADLLYEVSQYLKLSSVDTTALVIPIHSGSIDVKLEDNEKTFTEPSNNGLTKSADINQEQRKRKEPDVPAPPEKYRLNQEEDGSQKICPFSSLKDLLSLSDVECSLCIRMFLEPVTTPCGHTFCRECLLRCLDHQPYCPLCKQSLREYLRVGGYAVTALLVDLIETIFPSEMADRKQIHLSEIAELSNLVSNVPIFVCTVAFPGVPCPLHVFEPRYRLMMRRCLETGTKSFGMCLYESGKSFADYGCMLEILHLDYLPDGRSLVETIGRRRFRVLQRGQLDGYHKAEIEYLSDKKVEGEELEELQRLHDMVYQQLEECFSQQRGSLPRRVFMHHTSPPPKEDNIQASPDGPFWCWWLLSVLPLDPTYQTLIISMTSLKERLFHVKHILSVFLQSRS</sequence>
<dbReference type="PANTHER" id="PTHR23327">
    <property type="entry name" value="RING FINGER PROTEIN 127"/>
    <property type="match status" value="1"/>
</dbReference>
<dbReference type="Gene3D" id="1.25.40.10">
    <property type="entry name" value="Tetratricopeptide repeat domain"/>
    <property type="match status" value="1"/>
</dbReference>
<dbReference type="CDD" id="cd16514">
    <property type="entry name" value="RING-HC_LONFs_rpt2"/>
    <property type="match status" value="1"/>
</dbReference>
<dbReference type="InterPro" id="IPR013083">
    <property type="entry name" value="Znf_RING/FYVE/PHD"/>
</dbReference>
<dbReference type="Pfam" id="PF00097">
    <property type="entry name" value="zf-C3HC4"/>
    <property type="match status" value="1"/>
</dbReference>
<evidence type="ECO:0000256" key="7">
    <source>
        <dbReference type="PROSITE-ProRule" id="PRU00339"/>
    </source>
</evidence>
<feature type="compositionally biased region" description="Polar residues" evidence="8">
    <location>
        <begin position="237"/>
        <end position="251"/>
    </location>
</feature>
<dbReference type="PANTHER" id="PTHR23327:SF50">
    <property type="entry name" value="LON PEPTIDASE N-TERMINAL DOMAIN AND RING FINGER PROTEIN 1"/>
    <property type="match status" value="1"/>
</dbReference>
<feature type="domain" description="RING-type" evidence="9">
    <location>
        <begin position="298"/>
        <end position="336"/>
    </location>
</feature>
<dbReference type="InterPro" id="IPR046336">
    <property type="entry name" value="Lon_prtase_N_sf"/>
</dbReference>
<gene>
    <name evidence="11" type="ORF">SPARVUS_LOCUS3948306</name>
</gene>
<evidence type="ECO:0000256" key="8">
    <source>
        <dbReference type="SAM" id="MobiDB-lite"/>
    </source>
</evidence>
<keyword evidence="2" id="KW-0479">Metal-binding</keyword>
<dbReference type="Proteomes" id="UP001162483">
    <property type="component" value="Unassembled WGS sequence"/>
</dbReference>
<keyword evidence="7" id="KW-0802">TPR repeat</keyword>
<evidence type="ECO:0008006" key="13">
    <source>
        <dbReference type="Google" id="ProtNLM"/>
    </source>
</evidence>
<evidence type="ECO:0000259" key="9">
    <source>
        <dbReference type="PROSITE" id="PS50089"/>
    </source>
</evidence>
<dbReference type="PROSITE" id="PS50005">
    <property type="entry name" value="TPR"/>
    <property type="match status" value="1"/>
</dbReference>
<evidence type="ECO:0000256" key="1">
    <source>
        <dbReference type="ARBA" id="ARBA00022679"/>
    </source>
</evidence>
<keyword evidence="5" id="KW-0862">Zinc</keyword>
<evidence type="ECO:0000313" key="12">
    <source>
        <dbReference type="Proteomes" id="UP001162483"/>
    </source>
</evidence>
<dbReference type="InterPro" id="IPR017907">
    <property type="entry name" value="Znf_RING_CS"/>
</dbReference>
<reference evidence="11" key="1">
    <citation type="submission" date="2023-05" db="EMBL/GenBank/DDBJ databases">
        <authorList>
            <person name="Stuckert A."/>
        </authorList>
    </citation>
    <scope>NUCLEOTIDE SEQUENCE</scope>
</reference>
<comment type="caution">
    <text evidence="11">The sequence shown here is derived from an EMBL/GenBank/DDBJ whole genome shotgun (WGS) entry which is preliminary data.</text>
</comment>
<dbReference type="PROSITE" id="PS51787">
    <property type="entry name" value="LON_N"/>
    <property type="match status" value="1"/>
</dbReference>
<evidence type="ECO:0000313" key="11">
    <source>
        <dbReference type="EMBL" id="CAI9552828.1"/>
    </source>
</evidence>
<evidence type="ECO:0000259" key="10">
    <source>
        <dbReference type="PROSITE" id="PS51787"/>
    </source>
</evidence>
<feature type="region of interest" description="Disordered" evidence="8">
    <location>
        <begin position="235"/>
        <end position="275"/>
    </location>
</feature>
<protein>
    <recommendedName>
        <fullName evidence="13">LON peptidase N-terminal domain and RING finger protein 1</fullName>
    </recommendedName>
</protein>
<evidence type="ECO:0000256" key="4">
    <source>
        <dbReference type="ARBA" id="ARBA00022786"/>
    </source>
</evidence>
<dbReference type="Gene3D" id="3.30.40.10">
    <property type="entry name" value="Zinc/RING finger domain, C3HC4 (zinc finger)"/>
    <property type="match status" value="2"/>
</dbReference>
<dbReference type="EMBL" id="CATNWA010006786">
    <property type="protein sequence ID" value="CAI9552828.1"/>
    <property type="molecule type" value="Genomic_DNA"/>
</dbReference>
<dbReference type="SUPFAM" id="SSF57850">
    <property type="entry name" value="RING/U-box"/>
    <property type="match status" value="2"/>
</dbReference>
<organism evidence="11 12">
    <name type="scientific">Staurois parvus</name>
    <dbReference type="NCBI Taxonomy" id="386267"/>
    <lineage>
        <taxon>Eukaryota</taxon>
        <taxon>Metazoa</taxon>
        <taxon>Chordata</taxon>
        <taxon>Craniata</taxon>
        <taxon>Vertebrata</taxon>
        <taxon>Euteleostomi</taxon>
        <taxon>Amphibia</taxon>
        <taxon>Batrachia</taxon>
        <taxon>Anura</taxon>
        <taxon>Neobatrachia</taxon>
        <taxon>Ranoidea</taxon>
        <taxon>Ranidae</taxon>
        <taxon>Staurois</taxon>
    </lineage>
</organism>
<dbReference type="PROSITE" id="PS50089">
    <property type="entry name" value="ZF_RING_2"/>
    <property type="match status" value="2"/>
</dbReference>
<evidence type="ECO:0000256" key="5">
    <source>
        <dbReference type="ARBA" id="ARBA00022833"/>
    </source>
</evidence>
<dbReference type="Gene3D" id="2.30.130.40">
    <property type="entry name" value="LON domain-like"/>
    <property type="match status" value="1"/>
</dbReference>
<dbReference type="SMART" id="SM00184">
    <property type="entry name" value="RING"/>
    <property type="match status" value="2"/>
</dbReference>
<dbReference type="SUPFAM" id="SSF88697">
    <property type="entry name" value="PUA domain-like"/>
    <property type="match status" value="1"/>
</dbReference>
<name>A0ABN9BZF5_9NEOB</name>
<keyword evidence="12" id="KW-1185">Reference proteome</keyword>
<dbReference type="SMART" id="SM00028">
    <property type="entry name" value="TPR"/>
    <property type="match status" value="1"/>
</dbReference>
<evidence type="ECO:0000256" key="3">
    <source>
        <dbReference type="ARBA" id="ARBA00022771"/>
    </source>
</evidence>
<dbReference type="InterPro" id="IPR015947">
    <property type="entry name" value="PUA-like_sf"/>
</dbReference>
<dbReference type="Pfam" id="PF13923">
    <property type="entry name" value="zf-C3HC4_2"/>
    <property type="match status" value="1"/>
</dbReference>
<dbReference type="InterPro" id="IPR011990">
    <property type="entry name" value="TPR-like_helical_dom_sf"/>
</dbReference>
<feature type="repeat" description="TPR" evidence="7">
    <location>
        <begin position="140"/>
        <end position="173"/>
    </location>
</feature>